<comment type="caution">
    <text evidence="4">The sequence shown here is derived from an EMBL/GenBank/DDBJ whole genome shotgun (WGS) entry which is preliminary data.</text>
</comment>
<dbReference type="Pfam" id="PF05739">
    <property type="entry name" value="SNARE"/>
    <property type="match status" value="1"/>
</dbReference>
<dbReference type="InterPro" id="IPR045242">
    <property type="entry name" value="Syntaxin"/>
</dbReference>
<feature type="transmembrane region" description="Helical" evidence="2">
    <location>
        <begin position="308"/>
        <end position="330"/>
    </location>
</feature>
<dbReference type="SMART" id="SM00397">
    <property type="entry name" value="t_SNARE"/>
    <property type="match status" value="1"/>
</dbReference>
<dbReference type="PANTHER" id="PTHR19957:SF38">
    <property type="entry name" value="LD27581P"/>
    <property type="match status" value="1"/>
</dbReference>
<dbReference type="GO" id="GO:0005484">
    <property type="term" value="F:SNAP receptor activity"/>
    <property type="evidence" value="ECO:0007669"/>
    <property type="project" value="TreeGrafter"/>
</dbReference>
<dbReference type="GO" id="GO:0000149">
    <property type="term" value="F:SNARE binding"/>
    <property type="evidence" value="ECO:0007669"/>
    <property type="project" value="TreeGrafter"/>
</dbReference>
<dbReference type="Gene3D" id="1.20.5.110">
    <property type="match status" value="1"/>
</dbReference>
<evidence type="ECO:0000313" key="4">
    <source>
        <dbReference type="EMBL" id="KAL0489692.1"/>
    </source>
</evidence>
<evidence type="ECO:0000313" key="5">
    <source>
        <dbReference type="Proteomes" id="UP001431209"/>
    </source>
</evidence>
<dbReference type="GO" id="GO:0006886">
    <property type="term" value="P:intracellular protein transport"/>
    <property type="evidence" value="ECO:0007669"/>
    <property type="project" value="TreeGrafter"/>
</dbReference>
<dbReference type="SUPFAM" id="SSF47661">
    <property type="entry name" value="t-snare proteins"/>
    <property type="match status" value="1"/>
</dbReference>
<dbReference type="Proteomes" id="UP001431209">
    <property type="component" value="Unassembled WGS sequence"/>
</dbReference>
<evidence type="ECO:0000259" key="3">
    <source>
        <dbReference type="PROSITE" id="PS50192"/>
    </source>
</evidence>
<reference evidence="4 5" key="1">
    <citation type="submission" date="2024-03" db="EMBL/GenBank/DDBJ databases">
        <title>The Acrasis kona genome and developmental transcriptomes reveal deep origins of eukaryotic multicellular pathways.</title>
        <authorList>
            <person name="Sheikh S."/>
            <person name="Fu C.-J."/>
            <person name="Brown M.W."/>
            <person name="Baldauf S.L."/>
        </authorList>
    </citation>
    <scope>NUCLEOTIDE SEQUENCE [LARGE SCALE GENOMIC DNA]</scope>
    <source>
        <strain evidence="4 5">ATCC MYA-3509</strain>
    </source>
</reference>
<evidence type="ECO:0000256" key="2">
    <source>
        <dbReference type="SAM" id="Phobius"/>
    </source>
</evidence>
<accession>A0AAW2ZIH1</accession>
<keyword evidence="2" id="KW-0472">Membrane</keyword>
<name>A0AAW2ZIH1_9EUKA</name>
<comment type="similarity">
    <text evidence="1">Belongs to the syntaxin family.</text>
</comment>
<dbReference type="GO" id="GO:0006906">
    <property type="term" value="P:vesicle fusion"/>
    <property type="evidence" value="ECO:0007669"/>
    <property type="project" value="TreeGrafter"/>
</dbReference>
<dbReference type="AlphaFoldDB" id="A0AAW2ZIH1"/>
<dbReference type="Pfam" id="PF14523">
    <property type="entry name" value="Syntaxin_2"/>
    <property type="match status" value="1"/>
</dbReference>
<dbReference type="GO" id="GO:0031201">
    <property type="term" value="C:SNARE complex"/>
    <property type="evidence" value="ECO:0007669"/>
    <property type="project" value="TreeGrafter"/>
</dbReference>
<organism evidence="4 5">
    <name type="scientific">Acrasis kona</name>
    <dbReference type="NCBI Taxonomy" id="1008807"/>
    <lineage>
        <taxon>Eukaryota</taxon>
        <taxon>Discoba</taxon>
        <taxon>Heterolobosea</taxon>
        <taxon>Tetramitia</taxon>
        <taxon>Eutetramitia</taxon>
        <taxon>Acrasidae</taxon>
        <taxon>Acrasis</taxon>
    </lineage>
</organism>
<dbReference type="GO" id="GO:0012505">
    <property type="term" value="C:endomembrane system"/>
    <property type="evidence" value="ECO:0007669"/>
    <property type="project" value="TreeGrafter"/>
</dbReference>
<dbReference type="InterPro" id="IPR006011">
    <property type="entry name" value="Syntaxin_N"/>
</dbReference>
<gene>
    <name evidence="4" type="ORF">AKO1_011407</name>
</gene>
<proteinExistence type="inferred from homology"/>
<keyword evidence="2" id="KW-0812">Transmembrane</keyword>
<keyword evidence="5" id="KW-1185">Reference proteome</keyword>
<protein>
    <recommendedName>
        <fullName evidence="3">t-SNARE coiled-coil homology domain-containing protein</fullName>
    </recommendedName>
</protein>
<dbReference type="InterPro" id="IPR010989">
    <property type="entry name" value="SNARE"/>
</dbReference>
<evidence type="ECO:0000256" key="1">
    <source>
        <dbReference type="ARBA" id="ARBA00009063"/>
    </source>
</evidence>
<keyword evidence="2" id="KW-1133">Transmembrane helix</keyword>
<feature type="domain" description="T-SNARE coiled-coil homology" evidence="3">
    <location>
        <begin position="236"/>
        <end position="298"/>
    </location>
</feature>
<dbReference type="Gene3D" id="1.20.58.70">
    <property type="match status" value="1"/>
</dbReference>
<dbReference type="PANTHER" id="PTHR19957">
    <property type="entry name" value="SYNTAXIN"/>
    <property type="match status" value="1"/>
</dbReference>
<dbReference type="InterPro" id="IPR000727">
    <property type="entry name" value="T_SNARE_dom"/>
</dbReference>
<dbReference type="EMBL" id="JAOPGA020001589">
    <property type="protein sequence ID" value="KAL0489692.1"/>
    <property type="molecule type" value="Genomic_DNA"/>
</dbReference>
<dbReference type="PROSITE" id="PS50192">
    <property type="entry name" value="T_SNARE"/>
    <property type="match status" value="1"/>
</dbReference>
<dbReference type="GO" id="GO:0048278">
    <property type="term" value="P:vesicle docking"/>
    <property type="evidence" value="ECO:0007669"/>
    <property type="project" value="TreeGrafter"/>
</dbReference>
<sequence>MSFADLVKNKDNVKTHVIDIGLDDPSIVVKKKAKTTSPQQFVNKTKQNHVNVGAKADIIEIDNQDQEAQELAENIAEQIRLSYGNMNQIDKMLAKLGGTQDTHEHRQNLYATLVEKYLPLFRNKLMDENNENLKEIMDSMKRFENLARNDDVLKSQLTKLKNDVVQFASRIKKQTTEVYKKEKMYVVKAKQEVATKQSYYESSSEITKEPTEEHSLLMDSKRQQLNTVKNEIEFNELIIKEREEDFAKIEEQIVDINSIFRELNYMVSEQGEHLDLIEAQVEDAAIKVHTGGENLQTANETDKKGRNVMCIILVLLLGITAVVAVLLIILKSLNIF</sequence>